<dbReference type="Gene3D" id="1.25.40.10">
    <property type="entry name" value="Tetratricopeptide repeat domain"/>
    <property type="match status" value="2"/>
</dbReference>
<keyword evidence="5" id="KW-0676">Redox-active center</keyword>
<dbReference type="CDD" id="cd02947">
    <property type="entry name" value="TRX_family"/>
    <property type="match status" value="1"/>
</dbReference>
<dbReference type="GO" id="GO:0015035">
    <property type="term" value="F:protein-disulfide reductase activity"/>
    <property type="evidence" value="ECO:0007669"/>
    <property type="project" value="UniProtKB-UniRule"/>
</dbReference>
<dbReference type="SUPFAM" id="SSF48452">
    <property type="entry name" value="TPR-like"/>
    <property type="match status" value="1"/>
</dbReference>
<dbReference type="Pfam" id="PF14561">
    <property type="entry name" value="TPR_20"/>
    <property type="match status" value="1"/>
</dbReference>
<dbReference type="OrthoDB" id="9790390at2"/>
<gene>
    <name evidence="8" type="ORF">SAMN02982931_01967</name>
</gene>
<dbReference type="PROSITE" id="PS51352">
    <property type="entry name" value="THIOREDOXIN_2"/>
    <property type="match status" value="1"/>
</dbReference>
<dbReference type="SUPFAM" id="SSF52833">
    <property type="entry name" value="Thioredoxin-like"/>
    <property type="match status" value="1"/>
</dbReference>
<dbReference type="Pfam" id="PF00085">
    <property type="entry name" value="Thioredoxin"/>
    <property type="match status" value="1"/>
</dbReference>
<dbReference type="GO" id="GO:0006950">
    <property type="term" value="P:response to stress"/>
    <property type="evidence" value="ECO:0007669"/>
    <property type="project" value="UniProtKB-ARBA"/>
</dbReference>
<dbReference type="RefSeq" id="WP_090876224.1">
    <property type="nucleotide sequence ID" value="NZ_FMXQ01000003.1"/>
</dbReference>
<dbReference type="PRINTS" id="PR00421">
    <property type="entry name" value="THIOREDOXIN"/>
</dbReference>
<evidence type="ECO:0000256" key="3">
    <source>
        <dbReference type="ARBA" id="ARBA00022982"/>
    </source>
</evidence>
<dbReference type="PROSITE" id="PS00194">
    <property type="entry name" value="THIOREDOXIN_1"/>
    <property type="match status" value="1"/>
</dbReference>
<keyword evidence="3" id="KW-0249">Electron transport</keyword>
<accession>A0A1G6BXF7</accession>
<keyword evidence="2" id="KW-0813">Transport</keyword>
<evidence type="ECO:0000256" key="6">
    <source>
        <dbReference type="NCBIfam" id="TIGR01068"/>
    </source>
</evidence>
<dbReference type="Proteomes" id="UP000199071">
    <property type="component" value="Unassembled WGS sequence"/>
</dbReference>
<dbReference type="InterPro" id="IPR017937">
    <property type="entry name" value="Thioredoxin_CS"/>
</dbReference>
<dbReference type="InterPro" id="IPR013766">
    <property type="entry name" value="Thioredoxin_domain"/>
</dbReference>
<evidence type="ECO:0000256" key="4">
    <source>
        <dbReference type="ARBA" id="ARBA00023157"/>
    </source>
</evidence>
<name>A0A1G6BXF7_9HYPH</name>
<dbReference type="InterPro" id="IPR011990">
    <property type="entry name" value="TPR-like_helical_dom_sf"/>
</dbReference>
<sequence length="307" mass="32056">MSTFLTGDGSPAMPAGGASDAVIDTTTQTFGADVIEASMQQPVLVDFWAPWCGPCRTLGPIIEKAVQASKGAVRLVKMNIDEHPAVAGQLGIQSIPAVIAFSKGQPVDGFVGAVPESQIKEFIERVGGPVGPSDAEALVAAGEDLLAAGDTTGAAERFAAVLAAEPQSVPATAGLVQCLVASGDLDRARQALDQLPETAAGDPKVVAARAQLDLATQAASLGDESPLEARLAADPNDHQARFDLALLRNEKGDREAAADGLLEIMAKNRSWEDEKARKQLLTFFEAWGPKDDATLSGRRRLSSMLFS</sequence>
<dbReference type="InterPro" id="IPR036249">
    <property type="entry name" value="Thioredoxin-like_sf"/>
</dbReference>
<protein>
    <recommendedName>
        <fullName evidence="6">Thioredoxin</fullName>
    </recommendedName>
</protein>
<evidence type="ECO:0000256" key="2">
    <source>
        <dbReference type="ARBA" id="ARBA00022448"/>
    </source>
</evidence>
<proteinExistence type="inferred from homology"/>
<dbReference type="STRING" id="665467.SAMN02982931_01967"/>
<dbReference type="NCBIfam" id="TIGR01068">
    <property type="entry name" value="thioredoxin"/>
    <property type="match status" value="1"/>
</dbReference>
<comment type="similarity">
    <text evidence="1">Belongs to the thioredoxin family.</text>
</comment>
<evidence type="ECO:0000313" key="8">
    <source>
        <dbReference type="EMBL" id="SDB25294.1"/>
    </source>
</evidence>
<organism evidence="8 9">
    <name type="scientific">Bauldia litoralis</name>
    <dbReference type="NCBI Taxonomy" id="665467"/>
    <lineage>
        <taxon>Bacteria</taxon>
        <taxon>Pseudomonadati</taxon>
        <taxon>Pseudomonadota</taxon>
        <taxon>Alphaproteobacteria</taxon>
        <taxon>Hyphomicrobiales</taxon>
        <taxon>Kaistiaceae</taxon>
        <taxon>Bauldia</taxon>
    </lineage>
</organism>
<evidence type="ECO:0000259" key="7">
    <source>
        <dbReference type="PROSITE" id="PS51352"/>
    </source>
</evidence>
<dbReference type="Pfam" id="PF14559">
    <property type="entry name" value="TPR_19"/>
    <property type="match status" value="1"/>
</dbReference>
<reference evidence="8 9" key="1">
    <citation type="submission" date="2016-10" db="EMBL/GenBank/DDBJ databases">
        <authorList>
            <person name="de Groot N.N."/>
        </authorList>
    </citation>
    <scope>NUCLEOTIDE SEQUENCE [LARGE SCALE GENOMIC DNA]</scope>
    <source>
        <strain evidence="8 9">ATCC 35022</strain>
    </source>
</reference>
<evidence type="ECO:0000256" key="5">
    <source>
        <dbReference type="ARBA" id="ARBA00023284"/>
    </source>
</evidence>
<evidence type="ECO:0000313" key="9">
    <source>
        <dbReference type="Proteomes" id="UP000199071"/>
    </source>
</evidence>
<keyword evidence="9" id="KW-1185">Reference proteome</keyword>
<dbReference type="GO" id="GO:0005829">
    <property type="term" value="C:cytosol"/>
    <property type="evidence" value="ECO:0007669"/>
    <property type="project" value="TreeGrafter"/>
</dbReference>
<evidence type="ECO:0000256" key="1">
    <source>
        <dbReference type="ARBA" id="ARBA00008987"/>
    </source>
</evidence>
<dbReference type="Gene3D" id="3.40.30.10">
    <property type="entry name" value="Glutaredoxin"/>
    <property type="match status" value="1"/>
</dbReference>
<dbReference type="PANTHER" id="PTHR45663">
    <property type="entry name" value="GEO12009P1"/>
    <property type="match status" value="1"/>
</dbReference>
<dbReference type="FunFam" id="3.40.30.10:FF:000001">
    <property type="entry name" value="Thioredoxin"/>
    <property type="match status" value="1"/>
</dbReference>
<dbReference type="EMBL" id="FMXQ01000003">
    <property type="protein sequence ID" value="SDB25294.1"/>
    <property type="molecule type" value="Genomic_DNA"/>
</dbReference>
<dbReference type="PANTHER" id="PTHR45663:SF11">
    <property type="entry name" value="GEO12009P1"/>
    <property type="match status" value="1"/>
</dbReference>
<keyword evidence="4" id="KW-1015">Disulfide bond</keyword>
<feature type="domain" description="Thioredoxin" evidence="7">
    <location>
        <begin position="4"/>
        <end position="128"/>
    </location>
</feature>
<dbReference type="InterPro" id="IPR005746">
    <property type="entry name" value="Thioredoxin"/>
</dbReference>
<dbReference type="AlphaFoldDB" id="A0A1G6BXF7"/>
<dbReference type="GO" id="GO:0045454">
    <property type="term" value="P:cell redox homeostasis"/>
    <property type="evidence" value="ECO:0007669"/>
    <property type="project" value="TreeGrafter"/>
</dbReference>